<feature type="transmembrane region" description="Helical" evidence="1">
    <location>
        <begin position="62"/>
        <end position="79"/>
    </location>
</feature>
<protein>
    <recommendedName>
        <fullName evidence="4">ABC transporter permease</fullName>
    </recommendedName>
</protein>
<feature type="transmembrane region" description="Helical" evidence="1">
    <location>
        <begin position="381"/>
        <end position="398"/>
    </location>
</feature>
<evidence type="ECO:0000313" key="3">
    <source>
        <dbReference type="Proteomes" id="UP000618943"/>
    </source>
</evidence>
<organism evidence="2 3">
    <name type="scientific">Viridibacillus soli</name>
    <dbReference type="NCBI Taxonomy" id="2798301"/>
    <lineage>
        <taxon>Bacteria</taxon>
        <taxon>Bacillati</taxon>
        <taxon>Bacillota</taxon>
        <taxon>Bacilli</taxon>
        <taxon>Bacillales</taxon>
        <taxon>Caryophanaceae</taxon>
        <taxon>Viridibacillus</taxon>
    </lineage>
</organism>
<dbReference type="EMBL" id="JAEOAH010000015">
    <property type="protein sequence ID" value="MBK3495554.1"/>
    <property type="molecule type" value="Genomic_DNA"/>
</dbReference>
<feature type="transmembrane region" description="Helical" evidence="1">
    <location>
        <begin position="91"/>
        <end position="113"/>
    </location>
</feature>
<feature type="transmembrane region" description="Helical" evidence="1">
    <location>
        <begin position="343"/>
        <end position="361"/>
    </location>
</feature>
<keyword evidence="1" id="KW-0812">Transmembrane</keyword>
<comment type="caution">
    <text evidence="2">The sequence shown here is derived from an EMBL/GenBank/DDBJ whole genome shotgun (WGS) entry which is preliminary data.</text>
</comment>
<accession>A0ABS1H8C1</accession>
<keyword evidence="1" id="KW-1133">Transmembrane helix</keyword>
<feature type="transmembrane region" description="Helical" evidence="1">
    <location>
        <begin position="520"/>
        <end position="537"/>
    </location>
</feature>
<feature type="transmembrane region" description="Helical" evidence="1">
    <location>
        <begin position="161"/>
        <end position="190"/>
    </location>
</feature>
<feature type="transmembrane region" description="Helical" evidence="1">
    <location>
        <begin position="426"/>
        <end position="448"/>
    </location>
</feature>
<keyword evidence="3" id="KW-1185">Reference proteome</keyword>
<feature type="transmembrane region" description="Helical" evidence="1">
    <location>
        <begin position="260"/>
        <end position="283"/>
    </location>
</feature>
<feature type="transmembrane region" description="Helical" evidence="1">
    <location>
        <begin position="454"/>
        <end position="473"/>
    </location>
</feature>
<proteinExistence type="predicted"/>
<dbReference type="Proteomes" id="UP000618943">
    <property type="component" value="Unassembled WGS sequence"/>
</dbReference>
<gene>
    <name evidence="2" type="ORF">JFL43_11955</name>
</gene>
<evidence type="ECO:0000256" key="1">
    <source>
        <dbReference type="SAM" id="Phobius"/>
    </source>
</evidence>
<name>A0ABS1H8C1_9BACL</name>
<keyword evidence="1" id="KW-0472">Membrane</keyword>
<evidence type="ECO:0008006" key="4">
    <source>
        <dbReference type="Google" id="ProtNLM"/>
    </source>
</evidence>
<feature type="transmembrane region" description="Helical" evidence="1">
    <location>
        <begin position="202"/>
        <end position="221"/>
    </location>
</feature>
<evidence type="ECO:0000313" key="2">
    <source>
        <dbReference type="EMBL" id="MBK3495554.1"/>
    </source>
</evidence>
<reference evidence="2 3" key="1">
    <citation type="submission" date="2020-12" db="EMBL/GenBank/DDBJ databases">
        <title>YIM B01967 draft genome.</title>
        <authorList>
            <person name="Yan X."/>
        </authorList>
    </citation>
    <scope>NUCLEOTIDE SEQUENCE [LARGE SCALE GENOMIC DNA]</scope>
    <source>
        <strain evidence="2 3">YIM B01967</strain>
    </source>
</reference>
<dbReference type="RefSeq" id="WP_200749221.1">
    <property type="nucleotide sequence ID" value="NZ_JAEOAH010000015.1"/>
</dbReference>
<feature type="transmembrane region" description="Helical" evidence="1">
    <location>
        <begin position="494"/>
        <end position="514"/>
    </location>
</feature>
<sequence>MNDFKSLKVLDVFRGVFEKFDIDYPIMRQIIQLKLTMDSRRMPAIFNGYKQKKESNQFLKSLWLYLFYGLLLLTPFLFLKSQYMFATSMMFTMLMFITVTTMVSDFSAVLLDVRDKNILQPKPVSNRTLSAAKLMHIVIYLVLLNGAFVVIPFAVGVYRYGLFYGLIFLVSVLFVGSLVVVVTAFVYLFILRFFSGEKLKDIINYVQIFLAIAVMLSYQVMAHSFELSQVNIQYTFHWWHILLPPLWYGAPFEVLLNHNYSASLFVLMACGIVIPVLALRLYIKLMPAFERSLSKLLSDSVRTKGKSRPFEEWCAKILCRDPQERTFYRFAALMMRQEREFKLKAYPQVGFALVFPFVMFFNEVRMYSFKETIANENVFPVYFSALMIPTVVHLLRFSGKYKGSWIYRAAPINNDKMLYSSALKAAIMQLFFPAFIVISMAFALLFSWEVIPDIIIIFLVGILITLISYVILNGETYPFSTSHELTQDNNTMKLFMAMFVIGGFALVHFFIANIPYARGIYTLLLIAAIVIGWHVVFGKKKNHGRP</sequence>
<feature type="transmembrane region" description="Helical" evidence="1">
    <location>
        <begin position="134"/>
        <end position="155"/>
    </location>
</feature>